<dbReference type="RefSeq" id="WP_209795454.1">
    <property type="nucleotide sequence ID" value="NZ_JAGGJZ010000001.1"/>
</dbReference>
<comment type="similarity">
    <text evidence="1">Belongs to the glycosyl hydrolase 25 family.</text>
</comment>
<dbReference type="Pfam" id="PF01183">
    <property type="entry name" value="Glyco_hydro_25"/>
    <property type="match status" value="1"/>
</dbReference>
<dbReference type="InterPro" id="IPR017853">
    <property type="entry name" value="GH"/>
</dbReference>
<dbReference type="InterPro" id="IPR018077">
    <property type="entry name" value="Glyco_hydro_fam25_subgr"/>
</dbReference>
<dbReference type="GO" id="GO:0003796">
    <property type="term" value="F:lysozyme activity"/>
    <property type="evidence" value="ECO:0007669"/>
    <property type="project" value="UniProtKB-EC"/>
</dbReference>
<evidence type="ECO:0000313" key="6">
    <source>
        <dbReference type="Proteomes" id="UP000783390"/>
    </source>
</evidence>
<evidence type="ECO:0000313" key="5">
    <source>
        <dbReference type="EMBL" id="MBP1888721.1"/>
    </source>
</evidence>
<dbReference type="SMART" id="SM00641">
    <property type="entry name" value="Glyco_25"/>
    <property type="match status" value="1"/>
</dbReference>
<dbReference type="EC" id="3.2.1.17" evidence="5"/>
<dbReference type="EMBL" id="JAGGJZ010000001">
    <property type="protein sequence ID" value="MBP1888721.1"/>
    <property type="molecule type" value="Genomic_DNA"/>
</dbReference>
<accession>A0ABS4EXK2</accession>
<evidence type="ECO:0000256" key="1">
    <source>
        <dbReference type="ARBA" id="ARBA00010646"/>
    </source>
</evidence>
<keyword evidence="3 5" id="KW-0326">Glycosidase</keyword>
<evidence type="ECO:0000259" key="4">
    <source>
        <dbReference type="Pfam" id="PF01471"/>
    </source>
</evidence>
<dbReference type="InterPro" id="IPR002053">
    <property type="entry name" value="Glyco_hydro_25"/>
</dbReference>
<reference evidence="5 6" key="1">
    <citation type="submission" date="2021-03" db="EMBL/GenBank/DDBJ databases">
        <title>Genomic Encyclopedia of Type Strains, Phase IV (KMG-IV): sequencing the most valuable type-strain genomes for metagenomic binning, comparative biology and taxonomic classification.</title>
        <authorList>
            <person name="Goeker M."/>
        </authorList>
    </citation>
    <scope>NUCLEOTIDE SEQUENCE [LARGE SCALE GENOMIC DNA]</scope>
    <source>
        <strain evidence="5 6">DSM 3984</strain>
    </source>
</reference>
<protein>
    <submittedName>
        <fullName evidence="5">Lysozyme</fullName>
        <ecNumber evidence="5">3.2.1.17</ecNumber>
    </submittedName>
</protein>
<sequence>MKGRYKNNIKGLDISAWQNNINFASVKKEGIKVVIIKATEGVNFVDKRLNEHYVGASKEGLKIGFYHFMSDKTSPKEQARDFWSAIKDKKFHIIPVLDIERETMGRGKTEVTNRCLEFLKEFKALSGYECIVYTYTFFAKSKLDSRLKSYPLWIAHYGVNTPSNNGIWKDWVGFQYTDKGKINGITGYCDLNEFTEGIFIKKSNSSSSNSNSSSTKKELWQLSICGPIVSDLQMELNKQFKANLKVDGYFGSNTLKKCINVSLGAKGNITKIIQKRLTALGYKLKVDGIFGDKTEKAIKELQKKNKLKIDGIVGKDTWKVLFKK</sequence>
<keyword evidence="2 5" id="KW-0378">Hydrolase</keyword>
<organism evidence="5 6">
    <name type="scientific">Clostridium moniliforme</name>
    <dbReference type="NCBI Taxonomy" id="39489"/>
    <lineage>
        <taxon>Bacteria</taxon>
        <taxon>Bacillati</taxon>
        <taxon>Bacillota</taxon>
        <taxon>Clostridia</taxon>
        <taxon>Eubacteriales</taxon>
        <taxon>Clostridiaceae</taxon>
        <taxon>Clostridium</taxon>
    </lineage>
</organism>
<dbReference type="InterPro" id="IPR036366">
    <property type="entry name" value="PGBDSf"/>
</dbReference>
<dbReference type="PROSITE" id="PS51904">
    <property type="entry name" value="GLYCOSYL_HYDROL_F25_2"/>
    <property type="match status" value="1"/>
</dbReference>
<dbReference type="InterPro" id="IPR036365">
    <property type="entry name" value="PGBD-like_sf"/>
</dbReference>
<evidence type="ECO:0000256" key="2">
    <source>
        <dbReference type="ARBA" id="ARBA00022801"/>
    </source>
</evidence>
<gene>
    <name evidence="5" type="ORF">J2Z53_000300</name>
</gene>
<feature type="domain" description="Peptidoglycan binding-like" evidence="4">
    <location>
        <begin position="268"/>
        <end position="321"/>
    </location>
</feature>
<dbReference type="PANTHER" id="PTHR34135">
    <property type="entry name" value="LYSOZYME"/>
    <property type="match status" value="1"/>
</dbReference>
<dbReference type="Pfam" id="PF01471">
    <property type="entry name" value="PG_binding_1"/>
    <property type="match status" value="1"/>
</dbReference>
<comment type="caution">
    <text evidence="5">The sequence shown here is derived from an EMBL/GenBank/DDBJ whole genome shotgun (WGS) entry which is preliminary data.</text>
</comment>
<evidence type="ECO:0000256" key="3">
    <source>
        <dbReference type="ARBA" id="ARBA00023295"/>
    </source>
</evidence>
<dbReference type="Proteomes" id="UP000783390">
    <property type="component" value="Unassembled WGS sequence"/>
</dbReference>
<dbReference type="SUPFAM" id="SSF51445">
    <property type="entry name" value="(Trans)glycosidases"/>
    <property type="match status" value="1"/>
</dbReference>
<proteinExistence type="inferred from homology"/>
<dbReference type="CDD" id="cd06525">
    <property type="entry name" value="GH25_Lyc-like"/>
    <property type="match status" value="1"/>
</dbReference>
<dbReference type="PANTHER" id="PTHR34135:SF2">
    <property type="entry name" value="LYSOZYME"/>
    <property type="match status" value="1"/>
</dbReference>
<dbReference type="SUPFAM" id="SSF47090">
    <property type="entry name" value="PGBD-like"/>
    <property type="match status" value="1"/>
</dbReference>
<keyword evidence="6" id="KW-1185">Reference proteome</keyword>
<dbReference type="InterPro" id="IPR002477">
    <property type="entry name" value="Peptidoglycan-bd-like"/>
</dbReference>
<dbReference type="Gene3D" id="1.10.101.10">
    <property type="entry name" value="PGBD-like superfamily/PGBD"/>
    <property type="match status" value="1"/>
</dbReference>
<name>A0ABS4EXK2_9CLOT</name>
<dbReference type="Gene3D" id="3.20.20.80">
    <property type="entry name" value="Glycosidases"/>
    <property type="match status" value="1"/>
</dbReference>